<feature type="transmembrane region" description="Helical" evidence="3">
    <location>
        <begin position="407"/>
        <end position="424"/>
    </location>
</feature>
<gene>
    <name evidence="5" type="ORF">E1757_15010</name>
</gene>
<evidence type="ECO:0000313" key="6">
    <source>
        <dbReference type="Proteomes" id="UP000295636"/>
    </source>
</evidence>
<comment type="function">
    <text evidence="2">Catalyzes the hydroxylation of the N(6)-(4-aminobutyl)-L-lysine intermediate produced by deoxyhypusine synthase/DHPS on a critical lysine of the eukaryotic translation initiation factor 5A/eIF-5A. This is the second step of the post-translational modification of that lysine into an unusual amino acid residue named hypusine. Hypusination is unique to mature eIF-5A factor and is essential for its function.</text>
</comment>
<dbReference type="SMART" id="SM00100">
    <property type="entry name" value="cNMP"/>
    <property type="match status" value="1"/>
</dbReference>
<keyword evidence="1" id="KW-0010">Activator</keyword>
<keyword evidence="3" id="KW-1133">Transmembrane helix</keyword>
<evidence type="ECO:0000256" key="2">
    <source>
        <dbReference type="ARBA" id="ARBA00045876"/>
    </source>
</evidence>
<sequence>MGTLFRWLGLRAEDSRKLWVMLPVFYCGGIAELLNYTAFMALFNQRFGVQFIPFVYIAEAVIMPLEGWLLAKLADRLPKAKLMRTLYLMMTGLLLVNGLILLAFKLGGVDYRFYYPILFICSNFVVRQLTLLLWSTAFDLCPTQQAKRLMPIFVGSAMVGGITAGFIAQQVTRYWGTEAVYLLAPFFLLLGLWNFRKAIARYLAPLAIRDDARVGAPEAGAGVAAEQTSGAHFRQMLRNPFLICAVALMTLMPALYFLMEYQYFSTTQRIFHEERDLTAYYGMIITLQFTMALVFQTFAGRLMNWLGASNMLLAIALVFMGGFGLTALFSDTPFGLAVVSGAYAVIYILLYYTAEPCYQLFFKMLPISQRDGVRYVAQGIAASGGILLGALLSLLHSQGLLDIRPQAIAGVGFAVLLVAVAWFGRNLYIKELVKSVQSFRSDLSETVASFLGGMRSTKALQGVLEYLDDPKDDVREVALEMIGRAKDSSFLPKLIELIRDKNPRIRIAALRAMNLQGAALQELVQVASLLEDEEPGVRVECVKLIAKAQHLKSQAHYFIRMKLLDPHPQVIAEGIKAIYALQSEESYPACDEAVVKLLDTGGEWAVQGCHTIADLKLYAYTDWILSLLDDHRPAVKVAAAHCLGRLQVEEAVGSLLLMYPAADQELRKTIVQSLIAMGDKAVPALMEGLQDPHPFIWDASVAALSDLLSDSQIRDTLVEACVQRMQGSSREKALSAAIRRLGMDGLADLAAQRYKEIRLALSSAAWSVLSKLADERVVASVRETVQDDNEEIRENGLEVLAEGLGDRRIAYALLDMLKEGSEAGDGEQDDPKAVLEHARRWSDHWLREIAVYAIKREEQDGLASEQKLLTILDKVMFLKQVSLFTDVSVDELGLIAGITQEEVYPDQTYLLRQGETNSSMYLIVEGTVELSSVSSGGLESTLGVLGPKQAIGDTTALDQAKSSVTAQVIFDEIRVLSVRGDSLERLVRLYPEIGIGLLHASSARVRLLESMLTKMG</sequence>
<dbReference type="RefSeq" id="WP_133229423.1">
    <property type="nucleotide sequence ID" value="NZ_SMRT01000006.1"/>
</dbReference>
<feature type="transmembrane region" description="Helical" evidence="3">
    <location>
        <begin position="20"/>
        <end position="42"/>
    </location>
</feature>
<dbReference type="PANTHER" id="PTHR12697">
    <property type="entry name" value="PBS LYASE HEAT-LIKE PROTEIN"/>
    <property type="match status" value="1"/>
</dbReference>
<feature type="transmembrane region" description="Helical" evidence="3">
    <location>
        <begin position="54"/>
        <end position="74"/>
    </location>
</feature>
<feature type="transmembrane region" description="Helical" evidence="3">
    <location>
        <begin position="174"/>
        <end position="193"/>
    </location>
</feature>
<feature type="transmembrane region" description="Helical" evidence="3">
    <location>
        <begin position="149"/>
        <end position="168"/>
    </location>
</feature>
<dbReference type="InterPro" id="IPR018490">
    <property type="entry name" value="cNMP-bd_dom_sf"/>
</dbReference>
<dbReference type="InterPro" id="IPR011989">
    <property type="entry name" value="ARM-like"/>
</dbReference>
<dbReference type="InterPro" id="IPR014710">
    <property type="entry name" value="RmlC-like_jellyroll"/>
</dbReference>
<dbReference type="AlphaFoldDB" id="A0A4R5KNB2"/>
<dbReference type="Gene3D" id="1.25.10.10">
    <property type="entry name" value="Leucine-rich Repeat Variant"/>
    <property type="match status" value="3"/>
</dbReference>
<dbReference type="SUPFAM" id="SSF48371">
    <property type="entry name" value="ARM repeat"/>
    <property type="match status" value="1"/>
</dbReference>
<dbReference type="Pfam" id="PF13646">
    <property type="entry name" value="HEAT_2"/>
    <property type="match status" value="1"/>
</dbReference>
<dbReference type="SUPFAM" id="SSF51206">
    <property type="entry name" value="cAMP-binding domain-like"/>
    <property type="match status" value="1"/>
</dbReference>
<evidence type="ECO:0000256" key="3">
    <source>
        <dbReference type="SAM" id="Phobius"/>
    </source>
</evidence>
<dbReference type="InterPro" id="IPR036259">
    <property type="entry name" value="MFS_trans_sf"/>
</dbReference>
<evidence type="ECO:0000313" key="5">
    <source>
        <dbReference type="EMBL" id="TDF97143.1"/>
    </source>
</evidence>
<evidence type="ECO:0000259" key="4">
    <source>
        <dbReference type="PROSITE" id="PS50042"/>
    </source>
</evidence>
<dbReference type="InterPro" id="IPR021133">
    <property type="entry name" value="HEAT_type_2"/>
</dbReference>
<dbReference type="OrthoDB" id="2481373at2"/>
<dbReference type="SUPFAM" id="SSF103473">
    <property type="entry name" value="MFS general substrate transporter"/>
    <property type="match status" value="1"/>
</dbReference>
<dbReference type="Proteomes" id="UP000295636">
    <property type="component" value="Unassembled WGS sequence"/>
</dbReference>
<feature type="transmembrane region" description="Helical" evidence="3">
    <location>
        <begin position="335"/>
        <end position="354"/>
    </location>
</feature>
<dbReference type="InterPro" id="IPR016024">
    <property type="entry name" value="ARM-type_fold"/>
</dbReference>
<feature type="transmembrane region" description="Helical" evidence="3">
    <location>
        <begin position="241"/>
        <end position="259"/>
    </location>
</feature>
<dbReference type="PROSITE" id="PS50042">
    <property type="entry name" value="CNMP_BINDING_3"/>
    <property type="match status" value="1"/>
</dbReference>
<feature type="transmembrane region" description="Helical" evidence="3">
    <location>
        <begin position="375"/>
        <end position="395"/>
    </location>
</feature>
<keyword evidence="6" id="KW-1185">Reference proteome</keyword>
<dbReference type="CDD" id="cd00038">
    <property type="entry name" value="CAP_ED"/>
    <property type="match status" value="1"/>
</dbReference>
<dbReference type="PROSITE" id="PS50077">
    <property type="entry name" value="HEAT_REPEAT"/>
    <property type="match status" value="1"/>
</dbReference>
<keyword evidence="3" id="KW-0472">Membrane</keyword>
<feature type="domain" description="Cyclic nucleotide-binding" evidence="4">
    <location>
        <begin position="883"/>
        <end position="987"/>
    </location>
</feature>
<dbReference type="Pfam" id="PF00027">
    <property type="entry name" value="cNMP_binding"/>
    <property type="match status" value="1"/>
</dbReference>
<dbReference type="GO" id="GO:0016491">
    <property type="term" value="F:oxidoreductase activity"/>
    <property type="evidence" value="ECO:0007669"/>
    <property type="project" value="TreeGrafter"/>
</dbReference>
<dbReference type="InterPro" id="IPR000595">
    <property type="entry name" value="cNMP-bd_dom"/>
</dbReference>
<dbReference type="EMBL" id="SMRT01000006">
    <property type="protein sequence ID" value="TDF97143.1"/>
    <property type="molecule type" value="Genomic_DNA"/>
</dbReference>
<proteinExistence type="predicted"/>
<feature type="transmembrane region" description="Helical" evidence="3">
    <location>
        <begin position="279"/>
        <end position="299"/>
    </location>
</feature>
<feature type="transmembrane region" description="Helical" evidence="3">
    <location>
        <begin position="311"/>
        <end position="329"/>
    </location>
</feature>
<dbReference type="PANTHER" id="PTHR12697:SF5">
    <property type="entry name" value="DEOXYHYPUSINE HYDROXYLASE"/>
    <property type="match status" value="1"/>
</dbReference>
<dbReference type="Gene3D" id="1.20.1250.20">
    <property type="entry name" value="MFS general substrate transporter like domains"/>
    <property type="match status" value="2"/>
</dbReference>
<keyword evidence="3" id="KW-0812">Transmembrane</keyword>
<protein>
    <submittedName>
        <fullName evidence="5">Cyclic nucleotide-binding domain-containing protein</fullName>
    </submittedName>
</protein>
<evidence type="ECO:0000256" key="1">
    <source>
        <dbReference type="ARBA" id="ARBA00023159"/>
    </source>
</evidence>
<organism evidence="5 6">
    <name type="scientific">Paenibacillus piri</name>
    <dbReference type="NCBI Taxonomy" id="2547395"/>
    <lineage>
        <taxon>Bacteria</taxon>
        <taxon>Bacillati</taxon>
        <taxon>Bacillota</taxon>
        <taxon>Bacilli</taxon>
        <taxon>Bacillales</taxon>
        <taxon>Paenibacillaceae</taxon>
        <taxon>Paenibacillus</taxon>
    </lineage>
</organism>
<reference evidence="5 6" key="1">
    <citation type="submission" date="2019-03" db="EMBL/GenBank/DDBJ databases">
        <title>This is whole genome sequence of Paenibacillus sp MS74 strain.</title>
        <authorList>
            <person name="Trinh H.N."/>
        </authorList>
    </citation>
    <scope>NUCLEOTIDE SEQUENCE [LARGE SCALE GENOMIC DNA]</scope>
    <source>
        <strain evidence="5 6">MS74</strain>
    </source>
</reference>
<dbReference type="Gene3D" id="2.60.120.10">
    <property type="entry name" value="Jelly Rolls"/>
    <property type="match status" value="1"/>
</dbReference>
<feature type="transmembrane region" description="Helical" evidence="3">
    <location>
        <begin position="86"/>
        <end position="107"/>
    </location>
</feature>
<name>A0A4R5KNB2_9BACL</name>
<feature type="transmembrane region" description="Helical" evidence="3">
    <location>
        <begin position="113"/>
        <end position="137"/>
    </location>
</feature>
<comment type="caution">
    <text evidence="5">The sequence shown here is derived from an EMBL/GenBank/DDBJ whole genome shotgun (WGS) entry which is preliminary data.</text>
</comment>
<accession>A0A4R5KNB2</accession>